<sequence length="580" mass="66190">MELDGSNINRLLSATMMNECRKVDTHLRIPSGIIIFALLRGGDPLLSSRRDLYNYIKVSFSKSESIADLDNYNVQYQYNVFLDDGYGKQHANFNTIEDMLFEVFRNEENGSIDSISISEFLKALENTGLRRTDPRLKDMIQNLEKHQRRLGQSNRSNFEEILLGRKEFKHIIYKNIPSPKKLMIFMKPWKKIKNGKVADYISLLAREDPEMFGISICTVDGQRYSLGNCTHPFTMQSCCKPLNYGIALNELGQETVHQYVGVEPSGQKSNDLELDTNNRPHNPFVNSGAIVINSLLQTLVKPEMSFAEKFDFISTYLKRMGGGEYIGFNNSVFLAEREISDRNYALAYYMKEHKCFPKGFNLKDCLDFWFQCCSMEANCETMAVIVRNVCSLLHSCGFYEFSGKFAFKIGLPGKSSVAGSMMMVLPNTMGICIYSPRLDEFGNSCRGLSFCEELVKTFNFHRYDHSTQYSTNKIDPRRRIQDTKGDTIVSLLYSAFNGDLNSLKRHMFLSHNMNSSDFDGRTPLHIAATEGHLECVKFLITACEVNPEPADRWGCTPLNNAEQFGHHQVANCLRAWDSKK</sequence>
<reference evidence="9" key="1">
    <citation type="submission" date="2021-02" db="EMBL/GenBank/DDBJ databases">
        <authorList>
            <person name="Bekaert M."/>
        </authorList>
    </citation>
    <scope>NUCLEOTIDE SEQUENCE</scope>
    <source>
        <strain evidence="9">IoA-00</strain>
    </source>
</reference>
<dbReference type="AlphaFoldDB" id="A0A7R8CUI8"/>
<evidence type="ECO:0000256" key="4">
    <source>
        <dbReference type="ARBA" id="ARBA00022737"/>
    </source>
</evidence>
<evidence type="ECO:0000256" key="7">
    <source>
        <dbReference type="ARBA" id="ARBA00049534"/>
    </source>
</evidence>
<evidence type="ECO:0000259" key="8">
    <source>
        <dbReference type="Pfam" id="PF17959"/>
    </source>
</evidence>
<dbReference type="Gene3D" id="3.40.710.10">
    <property type="entry name" value="DD-peptidase/beta-lactamase superfamily"/>
    <property type="match status" value="1"/>
</dbReference>
<keyword evidence="5 9" id="KW-0378">Hydrolase</keyword>
<evidence type="ECO:0000256" key="2">
    <source>
        <dbReference type="ARBA" id="ARBA00011881"/>
    </source>
</evidence>
<organism evidence="9 10">
    <name type="scientific">Lepeophtheirus salmonis</name>
    <name type="common">Salmon louse</name>
    <name type="synonym">Caligus salmonis</name>
    <dbReference type="NCBI Taxonomy" id="72036"/>
    <lineage>
        <taxon>Eukaryota</taxon>
        <taxon>Metazoa</taxon>
        <taxon>Ecdysozoa</taxon>
        <taxon>Arthropoda</taxon>
        <taxon>Crustacea</taxon>
        <taxon>Multicrustacea</taxon>
        <taxon>Hexanauplia</taxon>
        <taxon>Copepoda</taxon>
        <taxon>Siphonostomatoida</taxon>
        <taxon>Caligidae</taxon>
        <taxon>Lepeophtheirus</taxon>
    </lineage>
</organism>
<keyword evidence="6" id="KW-0040">ANK repeat</keyword>
<evidence type="ECO:0000256" key="5">
    <source>
        <dbReference type="ARBA" id="ARBA00022801"/>
    </source>
</evidence>
<dbReference type="GO" id="GO:0006543">
    <property type="term" value="P:L-glutamine catabolic process"/>
    <property type="evidence" value="ECO:0007669"/>
    <property type="project" value="TreeGrafter"/>
</dbReference>
<dbReference type="PANTHER" id="PTHR12544:SF29">
    <property type="entry name" value="GLUTAMINASE"/>
    <property type="match status" value="1"/>
</dbReference>
<dbReference type="OrthoDB" id="9995210at2759"/>
<dbReference type="FunFam" id="1.25.40.20:FF:000069">
    <property type="entry name" value="Glutaminase, isoform E"/>
    <property type="match status" value="1"/>
</dbReference>
<keyword evidence="10" id="KW-1185">Reference proteome</keyword>
<dbReference type="SUPFAM" id="SSF48403">
    <property type="entry name" value="Ankyrin repeat"/>
    <property type="match status" value="1"/>
</dbReference>
<dbReference type="Pfam" id="PF17959">
    <property type="entry name" value="EF-hand_14"/>
    <property type="match status" value="1"/>
</dbReference>
<dbReference type="Pfam" id="PF04960">
    <property type="entry name" value="Glutaminase"/>
    <property type="match status" value="2"/>
</dbReference>
<dbReference type="Pfam" id="PF12796">
    <property type="entry name" value="Ank_2"/>
    <property type="match status" value="1"/>
</dbReference>
<dbReference type="InterPro" id="IPR015868">
    <property type="entry name" value="Glutaminase"/>
</dbReference>
<dbReference type="InterPro" id="IPR041541">
    <property type="entry name" value="Glutaminase_EF-hand"/>
</dbReference>
<comment type="subunit">
    <text evidence="2">Homotetramer.</text>
</comment>
<dbReference type="PROSITE" id="PS50297">
    <property type="entry name" value="ANK_REP_REGION"/>
    <property type="match status" value="1"/>
</dbReference>
<dbReference type="EC" id="3.5.1.2" evidence="3"/>
<dbReference type="Proteomes" id="UP000675881">
    <property type="component" value="Chromosome 5"/>
</dbReference>
<accession>A0A7R8CUI8</accession>
<dbReference type="InterPro" id="IPR036770">
    <property type="entry name" value="Ankyrin_rpt-contain_sf"/>
</dbReference>
<evidence type="ECO:0000256" key="3">
    <source>
        <dbReference type="ARBA" id="ARBA00012918"/>
    </source>
</evidence>
<dbReference type="InterPro" id="IPR012338">
    <property type="entry name" value="Beta-lactam/transpept-like"/>
</dbReference>
<dbReference type="Gene3D" id="1.10.238.210">
    <property type="match status" value="1"/>
</dbReference>
<keyword evidence="4" id="KW-0677">Repeat</keyword>
<evidence type="ECO:0000256" key="1">
    <source>
        <dbReference type="ARBA" id="ARBA00011076"/>
    </source>
</evidence>
<dbReference type="GO" id="GO:0004359">
    <property type="term" value="F:glutaminase activity"/>
    <property type="evidence" value="ECO:0007669"/>
    <property type="project" value="UniProtKB-EC"/>
</dbReference>
<comment type="catalytic activity">
    <reaction evidence="7">
        <text>L-glutamine + H2O = L-glutamate + NH4(+)</text>
        <dbReference type="Rhea" id="RHEA:15889"/>
        <dbReference type="ChEBI" id="CHEBI:15377"/>
        <dbReference type="ChEBI" id="CHEBI:28938"/>
        <dbReference type="ChEBI" id="CHEBI:29985"/>
        <dbReference type="ChEBI" id="CHEBI:58359"/>
        <dbReference type="EC" id="3.5.1.2"/>
    </reaction>
</comment>
<dbReference type="InterPro" id="IPR002110">
    <property type="entry name" value="Ankyrin_rpt"/>
</dbReference>
<dbReference type="GO" id="GO:0006537">
    <property type="term" value="P:glutamate biosynthetic process"/>
    <property type="evidence" value="ECO:0007669"/>
    <property type="project" value="TreeGrafter"/>
</dbReference>
<gene>
    <name evidence="9" type="ORF">LSAA_9687</name>
</gene>
<dbReference type="PANTHER" id="PTHR12544">
    <property type="entry name" value="GLUTAMINASE"/>
    <property type="match status" value="1"/>
</dbReference>
<evidence type="ECO:0000313" key="9">
    <source>
        <dbReference type="EMBL" id="CAF2935308.1"/>
    </source>
</evidence>
<dbReference type="PROSITE" id="PS50088">
    <property type="entry name" value="ANK_REPEAT"/>
    <property type="match status" value="1"/>
</dbReference>
<dbReference type="SMART" id="SM00248">
    <property type="entry name" value="ANK"/>
    <property type="match status" value="1"/>
</dbReference>
<evidence type="ECO:0000256" key="6">
    <source>
        <dbReference type="ARBA" id="ARBA00023043"/>
    </source>
</evidence>
<dbReference type="Gene3D" id="1.25.40.20">
    <property type="entry name" value="Ankyrin repeat-containing domain"/>
    <property type="match status" value="1"/>
</dbReference>
<evidence type="ECO:0000313" key="10">
    <source>
        <dbReference type="Proteomes" id="UP000675881"/>
    </source>
</evidence>
<feature type="domain" description="Glutaminase EF-hand" evidence="8">
    <location>
        <begin position="96"/>
        <end position="176"/>
    </location>
</feature>
<proteinExistence type="inferred from homology"/>
<dbReference type="SUPFAM" id="SSF56601">
    <property type="entry name" value="beta-lactamase/transpeptidase-like"/>
    <property type="match status" value="1"/>
</dbReference>
<name>A0A7R8CUI8_LEPSM</name>
<dbReference type="EMBL" id="HG994584">
    <property type="protein sequence ID" value="CAF2935308.1"/>
    <property type="molecule type" value="Genomic_DNA"/>
</dbReference>
<protein>
    <recommendedName>
        <fullName evidence="3">glutaminase</fullName>
        <ecNumber evidence="3">3.5.1.2</ecNumber>
    </recommendedName>
</protein>
<comment type="similarity">
    <text evidence="1">Belongs to the glutaminase family.</text>
</comment>